<reference evidence="2 3" key="1">
    <citation type="submission" date="2015-07" db="EMBL/GenBank/DDBJ databases">
        <title>Genome sequencing project for genomic taxonomy and phylogenomics of Bacillus-like bacteria.</title>
        <authorList>
            <person name="Liu B."/>
            <person name="Wang J."/>
            <person name="Zhu Y."/>
            <person name="Liu G."/>
            <person name="Chen Q."/>
            <person name="Chen Z."/>
            <person name="Che J."/>
            <person name="Ge C."/>
            <person name="Shi H."/>
            <person name="Pan Z."/>
            <person name="Liu X."/>
        </authorList>
    </citation>
    <scope>NUCLEOTIDE SEQUENCE [LARGE SCALE GENOMIC DNA]</scope>
    <source>
        <strain evidence="2 3">DSM 54</strain>
    </source>
</reference>
<keyword evidence="1" id="KW-0812">Transmembrane</keyword>
<dbReference type="AlphaFoldDB" id="A0A0M9DM87"/>
<keyword evidence="3" id="KW-1185">Reference proteome</keyword>
<feature type="transmembrane region" description="Helical" evidence="1">
    <location>
        <begin position="6"/>
        <end position="25"/>
    </location>
</feature>
<accession>A0A0M9DM87</accession>
<gene>
    <name evidence="2" type="ORF">ADM90_08215</name>
</gene>
<dbReference type="EMBL" id="LGCI01000005">
    <property type="protein sequence ID" value="KOY83250.1"/>
    <property type="molecule type" value="Genomic_DNA"/>
</dbReference>
<evidence type="ECO:0000313" key="3">
    <source>
        <dbReference type="Proteomes" id="UP000037977"/>
    </source>
</evidence>
<sequence>MEMSFVDFILIFVFIFSYFYTYYSLANNHKFLKNIVKSDKYNLDLEGYEGYIIVGSKETYINDISLFKIINQKLSSERSCLLLDISLADRDTMFDLNILEKLSLNTIPSILYFQDGKVTEIINFAEFDDATSLIKKIINFHDRKEIMNG</sequence>
<organism evidence="2 3">
    <name type="scientific">Lysinibacillus macroides</name>
    <dbReference type="NCBI Taxonomy" id="33935"/>
    <lineage>
        <taxon>Bacteria</taxon>
        <taxon>Bacillati</taxon>
        <taxon>Bacillota</taxon>
        <taxon>Bacilli</taxon>
        <taxon>Bacillales</taxon>
        <taxon>Bacillaceae</taxon>
        <taxon>Lysinibacillus</taxon>
    </lineage>
</organism>
<dbReference type="STRING" id="33935.ADM90_08215"/>
<keyword evidence="1" id="KW-0472">Membrane</keyword>
<proteinExistence type="predicted"/>
<evidence type="ECO:0000313" key="2">
    <source>
        <dbReference type="EMBL" id="KOY83250.1"/>
    </source>
</evidence>
<comment type="caution">
    <text evidence="2">The sequence shown here is derived from an EMBL/GenBank/DDBJ whole genome shotgun (WGS) entry which is preliminary data.</text>
</comment>
<dbReference type="RefSeq" id="WP_053994491.1">
    <property type="nucleotide sequence ID" value="NZ_CP065643.1"/>
</dbReference>
<protein>
    <recommendedName>
        <fullName evidence="4">Thioredoxin domain-containing protein</fullName>
    </recommendedName>
</protein>
<evidence type="ECO:0000256" key="1">
    <source>
        <dbReference type="SAM" id="Phobius"/>
    </source>
</evidence>
<dbReference type="Proteomes" id="UP000037977">
    <property type="component" value="Unassembled WGS sequence"/>
</dbReference>
<keyword evidence="1" id="KW-1133">Transmembrane helix</keyword>
<evidence type="ECO:0008006" key="4">
    <source>
        <dbReference type="Google" id="ProtNLM"/>
    </source>
</evidence>
<name>A0A0M9DM87_9BACI</name>
<dbReference type="PATRIC" id="fig|33935.3.peg.1104"/>